<comment type="subcellular location">
    <subcellularLocation>
        <location evidence="1">Membrane</location>
        <topology evidence="1">Single-pass membrane protein</topology>
    </subcellularLocation>
</comment>
<dbReference type="AlphaFoldDB" id="A0AAJ0H368"/>
<feature type="transmembrane region" description="Helical" evidence="6">
    <location>
        <begin position="237"/>
        <end position="259"/>
    </location>
</feature>
<feature type="region of interest" description="Disordered" evidence="5">
    <location>
        <begin position="385"/>
        <end position="446"/>
    </location>
</feature>
<reference evidence="7" key="1">
    <citation type="journal article" date="2023" name="Mol. Phylogenet. Evol.">
        <title>Genome-scale phylogeny and comparative genomics of the fungal order Sordariales.</title>
        <authorList>
            <person name="Hensen N."/>
            <person name="Bonometti L."/>
            <person name="Westerberg I."/>
            <person name="Brannstrom I.O."/>
            <person name="Guillou S."/>
            <person name="Cros-Aarteil S."/>
            <person name="Calhoun S."/>
            <person name="Haridas S."/>
            <person name="Kuo A."/>
            <person name="Mondo S."/>
            <person name="Pangilinan J."/>
            <person name="Riley R."/>
            <person name="LaButti K."/>
            <person name="Andreopoulos B."/>
            <person name="Lipzen A."/>
            <person name="Chen C."/>
            <person name="Yan M."/>
            <person name="Daum C."/>
            <person name="Ng V."/>
            <person name="Clum A."/>
            <person name="Steindorff A."/>
            <person name="Ohm R.A."/>
            <person name="Martin F."/>
            <person name="Silar P."/>
            <person name="Natvig D.O."/>
            <person name="Lalanne C."/>
            <person name="Gautier V."/>
            <person name="Ament-Velasquez S.L."/>
            <person name="Kruys A."/>
            <person name="Hutchinson M.I."/>
            <person name="Powell A.J."/>
            <person name="Barry K."/>
            <person name="Miller A.N."/>
            <person name="Grigoriev I.V."/>
            <person name="Debuchy R."/>
            <person name="Gladieux P."/>
            <person name="Hiltunen Thoren M."/>
            <person name="Johannesson H."/>
        </authorList>
    </citation>
    <scope>NUCLEOTIDE SEQUENCE</scope>
    <source>
        <strain evidence="7">CBS 333.67</strain>
    </source>
</reference>
<feature type="compositionally biased region" description="Basic and acidic residues" evidence="5">
    <location>
        <begin position="20"/>
        <end position="34"/>
    </location>
</feature>
<evidence type="ECO:0000256" key="5">
    <source>
        <dbReference type="SAM" id="MobiDB-lite"/>
    </source>
</evidence>
<evidence type="ECO:0000313" key="7">
    <source>
        <dbReference type="EMBL" id="KAK3311002.1"/>
    </source>
</evidence>
<sequence length="446" mass="46724">MKVTGPTLRRRNHAWLQMRSPERRAARLARRQELDDSSDDADTSGDESSDSGEESDDESSAQPTKTVAPPLVSASVGVQAGSGMVLLPTAGAKLTAGGSQLAAGDGEVESDGPESDGEESDDESTSASATATPTSSATEREIITLTPLPHSSTSTSLDELVTSLTRTARSTSAATSVVSATSGPSFSLPATGAAQSGDPGDRPAPDRQPPPDRHAHEREESDFAVAPSSRNTLSSGAVAGIVIGVLAFVALLVGAALLWRKRRRDRGLPFFPEKRFRLRDDDGGSNAPSIGGPLPGRVGGQDHVKTNSQIMDELMRAAYSADNGTNDMEGAFAPTKLPQQQQQQQTNAFMDEKAYVALAGPPIPAPPPVAVSVPVTQWLSEVKTPTQPNGPEMPPTPQMPPSATLPRPGLPHLAGGGRVPEPPRPAYFGRDTMTTETTNTTARWYG</sequence>
<dbReference type="GeneID" id="87885441"/>
<keyword evidence="2 6" id="KW-0812">Transmembrane</keyword>
<dbReference type="PANTHER" id="PTHR15549:SF6">
    <property type="entry name" value="MID2 DOMAIN-CONTAINING PROTEIN"/>
    <property type="match status" value="1"/>
</dbReference>
<evidence type="ECO:0000256" key="6">
    <source>
        <dbReference type="SAM" id="Phobius"/>
    </source>
</evidence>
<evidence type="ECO:0000256" key="1">
    <source>
        <dbReference type="ARBA" id="ARBA00004167"/>
    </source>
</evidence>
<feature type="region of interest" description="Disordered" evidence="5">
    <location>
        <begin position="279"/>
        <end position="301"/>
    </location>
</feature>
<dbReference type="InterPro" id="IPR051694">
    <property type="entry name" value="Immunoregulatory_rcpt-like"/>
</dbReference>
<protein>
    <submittedName>
        <fullName evidence="7">Uncharacterized protein</fullName>
    </submittedName>
</protein>
<keyword evidence="4 6" id="KW-0472">Membrane</keyword>
<dbReference type="Proteomes" id="UP001273166">
    <property type="component" value="Unassembled WGS sequence"/>
</dbReference>
<feature type="compositionally biased region" description="Low complexity" evidence="5">
    <location>
        <begin position="144"/>
        <end position="182"/>
    </location>
</feature>
<evidence type="ECO:0000256" key="2">
    <source>
        <dbReference type="ARBA" id="ARBA00022692"/>
    </source>
</evidence>
<dbReference type="GO" id="GO:0071944">
    <property type="term" value="C:cell periphery"/>
    <property type="evidence" value="ECO:0007669"/>
    <property type="project" value="UniProtKB-ARBA"/>
</dbReference>
<feature type="compositionally biased region" description="Acidic residues" evidence="5">
    <location>
        <begin position="35"/>
        <end position="59"/>
    </location>
</feature>
<organism evidence="7 8">
    <name type="scientific">Chaetomium strumarium</name>
    <dbReference type="NCBI Taxonomy" id="1170767"/>
    <lineage>
        <taxon>Eukaryota</taxon>
        <taxon>Fungi</taxon>
        <taxon>Dikarya</taxon>
        <taxon>Ascomycota</taxon>
        <taxon>Pezizomycotina</taxon>
        <taxon>Sordariomycetes</taxon>
        <taxon>Sordariomycetidae</taxon>
        <taxon>Sordariales</taxon>
        <taxon>Chaetomiaceae</taxon>
        <taxon>Chaetomium</taxon>
    </lineage>
</organism>
<dbReference type="CDD" id="cd12087">
    <property type="entry name" value="TM_EGFR-like"/>
    <property type="match status" value="1"/>
</dbReference>
<feature type="region of interest" description="Disordered" evidence="5">
    <location>
        <begin position="96"/>
        <end position="230"/>
    </location>
</feature>
<feature type="compositionally biased region" description="Low complexity" evidence="5">
    <location>
        <begin position="125"/>
        <end position="137"/>
    </location>
</feature>
<comment type="caution">
    <text evidence="7">The sequence shown here is derived from an EMBL/GenBank/DDBJ whole genome shotgun (WGS) entry which is preliminary data.</text>
</comment>
<evidence type="ECO:0000256" key="3">
    <source>
        <dbReference type="ARBA" id="ARBA00022989"/>
    </source>
</evidence>
<feature type="compositionally biased region" description="Pro residues" evidence="5">
    <location>
        <begin position="391"/>
        <end position="400"/>
    </location>
</feature>
<feature type="region of interest" description="Disordered" evidence="5">
    <location>
        <begin position="1"/>
        <end position="72"/>
    </location>
</feature>
<gene>
    <name evidence="7" type="ORF">B0T15DRAFT_489638</name>
</gene>
<dbReference type="EMBL" id="JAUDZG010000001">
    <property type="protein sequence ID" value="KAK3311002.1"/>
    <property type="molecule type" value="Genomic_DNA"/>
</dbReference>
<dbReference type="PANTHER" id="PTHR15549">
    <property type="entry name" value="PAIRED IMMUNOGLOBULIN-LIKE TYPE 2 RECEPTOR"/>
    <property type="match status" value="1"/>
</dbReference>
<evidence type="ECO:0000256" key="4">
    <source>
        <dbReference type="ARBA" id="ARBA00023136"/>
    </source>
</evidence>
<feature type="compositionally biased region" description="Basic and acidic residues" evidence="5">
    <location>
        <begin position="199"/>
        <end position="221"/>
    </location>
</feature>
<dbReference type="RefSeq" id="XP_062726782.1">
    <property type="nucleotide sequence ID" value="XM_062866612.1"/>
</dbReference>
<feature type="compositionally biased region" description="Low complexity" evidence="5">
    <location>
        <begin position="432"/>
        <end position="446"/>
    </location>
</feature>
<keyword evidence="3 6" id="KW-1133">Transmembrane helix</keyword>
<accession>A0AAJ0H368</accession>
<evidence type="ECO:0000313" key="8">
    <source>
        <dbReference type="Proteomes" id="UP001273166"/>
    </source>
</evidence>
<name>A0AAJ0H368_9PEZI</name>
<keyword evidence="8" id="KW-1185">Reference proteome</keyword>
<reference evidence="7" key="2">
    <citation type="submission" date="2023-06" db="EMBL/GenBank/DDBJ databases">
        <authorList>
            <consortium name="Lawrence Berkeley National Laboratory"/>
            <person name="Mondo S.J."/>
            <person name="Hensen N."/>
            <person name="Bonometti L."/>
            <person name="Westerberg I."/>
            <person name="Brannstrom I.O."/>
            <person name="Guillou S."/>
            <person name="Cros-Aarteil S."/>
            <person name="Calhoun S."/>
            <person name="Haridas S."/>
            <person name="Kuo A."/>
            <person name="Pangilinan J."/>
            <person name="Riley R."/>
            <person name="Labutti K."/>
            <person name="Andreopoulos B."/>
            <person name="Lipzen A."/>
            <person name="Chen C."/>
            <person name="Yanf M."/>
            <person name="Daum C."/>
            <person name="Ng V."/>
            <person name="Clum A."/>
            <person name="Steindorff A."/>
            <person name="Ohm R."/>
            <person name="Martin F."/>
            <person name="Silar P."/>
            <person name="Natvig D."/>
            <person name="Lalanne C."/>
            <person name="Gautier V."/>
            <person name="Ament-Velasquez S.L."/>
            <person name="Kruys A."/>
            <person name="Hutchinson M.I."/>
            <person name="Powell A.J."/>
            <person name="Barry K."/>
            <person name="Miller A.N."/>
            <person name="Grigoriev I.V."/>
            <person name="Debuchy R."/>
            <person name="Gladieux P."/>
            <person name="Thoren M.H."/>
            <person name="Johannesson H."/>
        </authorList>
    </citation>
    <scope>NUCLEOTIDE SEQUENCE</scope>
    <source>
        <strain evidence="7">CBS 333.67</strain>
    </source>
</reference>
<feature type="compositionally biased region" description="Acidic residues" evidence="5">
    <location>
        <begin position="106"/>
        <end position="124"/>
    </location>
</feature>
<proteinExistence type="predicted"/>
<dbReference type="GO" id="GO:0016020">
    <property type="term" value="C:membrane"/>
    <property type="evidence" value="ECO:0007669"/>
    <property type="project" value="UniProtKB-SubCell"/>
</dbReference>